<dbReference type="AlphaFoldDB" id="A0A520MAK2"/>
<comment type="subunit">
    <text evidence="1">Heterotrimer of A, B and C subunits.</text>
</comment>
<evidence type="ECO:0000256" key="1">
    <source>
        <dbReference type="HAMAP-Rule" id="MF_00122"/>
    </source>
</evidence>
<dbReference type="InterPro" id="IPR036113">
    <property type="entry name" value="Asp/Glu-ADT_sf_sub_c"/>
</dbReference>
<keyword evidence="1" id="KW-0547">Nucleotide-binding</keyword>
<evidence type="ECO:0000313" key="3">
    <source>
        <dbReference type="EMBL" id="RZO18260.1"/>
    </source>
</evidence>
<dbReference type="GO" id="GO:0006412">
    <property type="term" value="P:translation"/>
    <property type="evidence" value="ECO:0007669"/>
    <property type="project" value="UniProtKB-UniRule"/>
</dbReference>
<organism evidence="3 4">
    <name type="scientific">SAR86 cluster bacterium</name>
    <dbReference type="NCBI Taxonomy" id="2030880"/>
    <lineage>
        <taxon>Bacteria</taxon>
        <taxon>Pseudomonadati</taxon>
        <taxon>Pseudomonadota</taxon>
        <taxon>Gammaproteobacteria</taxon>
        <taxon>SAR86 cluster</taxon>
    </lineage>
</organism>
<dbReference type="GO" id="GO:0006450">
    <property type="term" value="P:regulation of translational fidelity"/>
    <property type="evidence" value="ECO:0007669"/>
    <property type="project" value="InterPro"/>
</dbReference>
<reference evidence="3 4" key="1">
    <citation type="submission" date="2019-02" db="EMBL/GenBank/DDBJ databases">
        <title>Prokaryotic population dynamics and viral predation in marine succession experiment using metagenomics: the confinement effect.</title>
        <authorList>
            <person name="Haro-Moreno J.M."/>
            <person name="Rodriguez-Valera F."/>
            <person name="Lopez-Perez M."/>
        </authorList>
    </citation>
    <scope>NUCLEOTIDE SEQUENCE [LARGE SCALE GENOMIC DNA]</scope>
    <source>
        <strain evidence="3">MED-G167</strain>
    </source>
</reference>
<keyword evidence="1" id="KW-0067">ATP-binding</keyword>
<comment type="similarity">
    <text evidence="1">Belongs to the GatC family.</text>
</comment>
<dbReference type="SUPFAM" id="SSF141000">
    <property type="entry name" value="Glu-tRNAGln amidotransferase C subunit"/>
    <property type="match status" value="1"/>
</dbReference>
<dbReference type="InterPro" id="IPR003837">
    <property type="entry name" value="GatC"/>
</dbReference>
<comment type="function">
    <text evidence="1">Allows the formation of correctly charged Asn-tRNA(Asn) or Gln-tRNA(Gln) through the transamidation of misacylated Asp-tRNA(Asn) or Glu-tRNA(Gln) in organisms which lack either or both of asparaginyl-tRNA or glutaminyl-tRNA synthetases. The reaction takes place in the presence of glutamine and ATP through an activated phospho-Asp-tRNA(Asn) or phospho-Glu-tRNA(Gln).</text>
</comment>
<keyword evidence="1" id="KW-0436">Ligase</keyword>
<dbReference type="GO" id="GO:0005524">
    <property type="term" value="F:ATP binding"/>
    <property type="evidence" value="ECO:0007669"/>
    <property type="project" value="UniProtKB-KW"/>
</dbReference>
<name>A0A520MAK2_9GAMM</name>
<dbReference type="GO" id="GO:0016740">
    <property type="term" value="F:transferase activity"/>
    <property type="evidence" value="ECO:0007669"/>
    <property type="project" value="UniProtKB-KW"/>
</dbReference>
<evidence type="ECO:0000256" key="2">
    <source>
        <dbReference type="SAM" id="MobiDB-lite"/>
    </source>
</evidence>
<evidence type="ECO:0000313" key="4">
    <source>
        <dbReference type="Proteomes" id="UP000318359"/>
    </source>
</evidence>
<dbReference type="Proteomes" id="UP000318359">
    <property type="component" value="Unassembled WGS sequence"/>
</dbReference>
<protein>
    <recommendedName>
        <fullName evidence="1">Aspartyl/glutamyl-tRNA(Asn/Gln) amidotransferase subunit C</fullName>
        <shortName evidence="1">Asp/Glu-ADT subunit C</shortName>
        <ecNumber evidence="1">6.3.5.-</ecNumber>
    </recommendedName>
</protein>
<dbReference type="EMBL" id="SHBM01000012">
    <property type="protein sequence ID" value="RZO18260.1"/>
    <property type="molecule type" value="Genomic_DNA"/>
</dbReference>
<dbReference type="HAMAP" id="MF_00122">
    <property type="entry name" value="GatC"/>
    <property type="match status" value="1"/>
</dbReference>
<accession>A0A520MAK2</accession>
<dbReference type="PANTHER" id="PTHR15004:SF0">
    <property type="entry name" value="GLUTAMYL-TRNA(GLN) AMIDOTRANSFERASE SUBUNIT C, MITOCHONDRIAL"/>
    <property type="match status" value="1"/>
</dbReference>
<gene>
    <name evidence="1 3" type="primary">gatC</name>
    <name evidence="3" type="ORF">EVB00_01305</name>
</gene>
<sequence>MDKETVETISYLARLRFDEDNKEKITKDLENIIEFVDQLESADTSDIEPLANPLEKTAKTRSDEITAENRKETFLKNAPDSNKDYFLVPRVVE</sequence>
<feature type="compositionally biased region" description="Basic and acidic residues" evidence="2">
    <location>
        <begin position="56"/>
        <end position="65"/>
    </location>
</feature>
<dbReference type="PANTHER" id="PTHR15004">
    <property type="entry name" value="GLUTAMYL-TRNA(GLN) AMIDOTRANSFERASE SUBUNIT C, MITOCHONDRIAL"/>
    <property type="match status" value="1"/>
</dbReference>
<proteinExistence type="inferred from homology"/>
<dbReference type="EC" id="6.3.5.-" evidence="1"/>
<feature type="region of interest" description="Disordered" evidence="2">
    <location>
        <begin position="44"/>
        <end position="65"/>
    </location>
</feature>
<comment type="catalytic activity">
    <reaction evidence="1">
        <text>L-aspartyl-tRNA(Asn) + L-glutamine + ATP + H2O = L-asparaginyl-tRNA(Asn) + L-glutamate + ADP + phosphate + 2 H(+)</text>
        <dbReference type="Rhea" id="RHEA:14513"/>
        <dbReference type="Rhea" id="RHEA-COMP:9674"/>
        <dbReference type="Rhea" id="RHEA-COMP:9677"/>
        <dbReference type="ChEBI" id="CHEBI:15377"/>
        <dbReference type="ChEBI" id="CHEBI:15378"/>
        <dbReference type="ChEBI" id="CHEBI:29985"/>
        <dbReference type="ChEBI" id="CHEBI:30616"/>
        <dbReference type="ChEBI" id="CHEBI:43474"/>
        <dbReference type="ChEBI" id="CHEBI:58359"/>
        <dbReference type="ChEBI" id="CHEBI:78515"/>
        <dbReference type="ChEBI" id="CHEBI:78516"/>
        <dbReference type="ChEBI" id="CHEBI:456216"/>
    </reaction>
</comment>
<dbReference type="GO" id="GO:0050566">
    <property type="term" value="F:asparaginyl-tRNA synthase (glutamine-hydrolyzing) activity"/>
    <property type="evidence" value="ECO:0007669"/>
    <property type="project" value="RHEA"/>
</dbReference>
<dbReference type="NCBIfam" id="TIGR00135">
    <property type="entry name" value="gatC"/>
    <property type="match status" value="1"/>
</dbReference>
<comment type="caution">
    <text evidence="3">The sequence shown here is derived from an EMBL/GenBank/DDBJ whole genome shotgun (WGS) entry which is preliminary data.</text>
</comment>
<dbReference type="GO" id="GO:0050567">
    <property type="term" value="F:glutaminyl-tRNA synthase (glutamine-hydrolyzing) activity"/>
    <property type="evidence" value="ECO:0007669"/>
    <property type="project" value="UniProtKB-UniRule"/>
</dbReference>
<dbReference type="GO" id="GO:0070681">
    <property type="term" value="P:glutaminyl-tRNAGln biosynthesis via transamidation"/>
    <property type="evidence" value="ECO:0007669"/>
    <property type="project" value="TreeGrafter"/>
</dbReference>
<dbReference type="Gene3D" id="1.10.20.60">
    <property type="entry name" value="Glu-tRNAGln amidotransferase C subunit, N-terminal domain"/>
    <property type="match status" value="1"/>
</dbReference>
<keyword evidence="3" id="KW-0808">Transferase</keyword>
<dbReference type="Pfam" id="PF02686">
    <property type="entry name" value="GatC"/>
    <property type="match status" value="1"/>
</dbReference>
<keyword evidence="1" id="KW-0648">Protein biosynthesis</keyword>
<comment type="catalytic activity">
    <reaction evidence="1">
        <text>L-glutamyl-tRNA(Gln) + L-glutamine + ATP + H2O = L-glutaminyl-tRNA(Gln) + L-glutamate + ADP + phosphate + H(+)</text>
        <dbReference type="Rhea" id="RHEA:17521"/>
        <dbReference type="Rhea" id="RHEA-COMP:9681"/>
        <dbReference type="Rhea" id="RHEA-COMP:9684"/>
        <dbReference type="ChEBI" id="CHEBI:15377"/>
        <dbReference type="ChEBI" id="CHEBI:15378"/>
        <dbReference type="ChEBI" id="CHEBI:29985"/>
        <dbReference type="ChEBI" id="CHEBI:30616"/>
        <dbReference type="ChEBI" id="CHEBI:43474"/>
        <dbReference type="ChEBI" id="CHEBI:58359"/>
        <dbReference type="ChEBI" id="CHEBI:78520"/>
        <dbReference type="ChEBI" id="CHEBI:78521"/>
        <dbReference type="ChEBI" id="CHEBI:456216"/>
    </reaction>
</comment>